<organism evidence="1 2">
    <name type="scientific">Aplysia californica</name>
    <name type="common">California sea hare</name>
    <dbReference type="NCBI Taxonomy" id="6500"/>
    <lineage>
        <taxon>Eukaryota</taxon>
        <taxon>Metazoa</taxon>
        <taxon>Spiralia</taxon>
        <taxon>Lophotrochozoa</taxon>
        <taxon>Mollusca</taxon>
        <taxon>Gastropoda</taxon>
        <taxon>Heterobranchia</taxon>
        <taxon>Euthyneura</taxon>
        <taxon>Tectipleura</taxon>
        <taxon>Aplysiida</taxon>
        <taxon>Aplysioidea</taxon>
        <taxon>Aplysiidae</taxon>
        <taxon>Aplysia</taxon>
    </lineage>
</organism>
<evidence type="ECO:0000313" key="1">
    <source>
        <dbReference type="Proteomes" id="UP000694888"/>
    </source>
</evidence>
<dbReference type="Pfam" id="PF15810">
    <property type="entry name" value="CCDC117"/>
    <property type="match status" value="1"/>
</dbReference>
<sequence>MLNMANEFNNNNYLPGFPSDISAATFAHVLPTALHFRSGSVPQNSFTFTTPTQCNTSATPRPCIQTTSRISNLSAPGVGASWQHSIPTTMPWVATQAVPMRQVGLGNASLFTGIPSHINVPSCSSPIKRPKRRALDEPNEAPSSKVYLCLDKFANLHISPSEHSRDVGTAASYADQTENINSIWQHFQEIENRLDEELEEDVNTCVDPGNTQEDGPVLKVADGILDVDKHKKLVSAEPILPREVIAEVQKPCMQLVLWQSPAAAIREFLKCDDPQSNSSVVVTTSSSNLNVSSQNTCVSPSNNRHNSNNKNFLTSTNADDSSMDVNVDDGGATTEKLSSGSFHERVVSRGGFCCSPSSTILTQVSSCRVSSSCEPSMFNVDLSNRSQGHIDNNCNNNNNNNVMRTSRSGVGVGLGGEHRDFFQTFDDQEMQQS</sequence>
<keyword evidence="2" id="KW-0418">Kinase</keyword>
<dbReference type="GeneID" id="101856821"/>
<proteinExistence type="predicted"/>
<accession>A0ABM0JVS6</accession>
<keyword evidence="2" id="KW-0808">Transferase</keyword>
<dbReference type="InterPro" id="IPR031630">
    <property type="entry name" value="CCDC117"/>
</dbReference>
<dbReference type="Proteomes" id="UP000694888">
    <property type="component" value="Unplaced"/>
</dbReference>
<dbReference type="GO" id="GO:0016301">
    <property type="term" value="F:kinase activity"/>
    <property type="evidence" value="ECO:0007669"/>
    <property type="project" value="UniProtKB-KW"/>
</dbReference>
<reference evidence="2" key="1">
    <citation type="submission" date="2025-08" db="UniProtKB">
        <authorList>
            <consortium name="RefSeq"/>
        </authorList>
    </citation>
    <scope>IDENTIFICATION</scope>
</reference>
<name>A0ABM0JVS6_APLCA</name>
<dbReference type="RefSeq" id="XP_005102676.1">
    <property type="nucleotide sequence ID" value="XM_005102619.3"/>
</dbReference>
<keyword evidence="1" id="KW-1185">Reference proteome</keyword>
<evidence type="ECO:0000313" key="2">
    <source>
        <dbReference type="RefSeq" id="XP_005102676.1"/>
    </source>
</evidence>
<protein>
    <submittedName>
        <fullName evidence="2">Probable serine/threonine-protein kinase ndrD</fullName>
    </submittedName>
</protein>
<gene>
    <name evidence="2" type="primary">LOC101856821</name>
</gene>